<dbReference type="Gene3D" id="1.10.238.10">
    <property type="entry name" value="EF-hand"/>
    <property type="match status" value="2"/>
</dbReference>
<dbReference type="InterPro" id="IPR011992">
    <property type="entry name" value="EF-hand-dom_pair"/>
</dbReference>
<keyword evidence="1" id="KW-0479">Metal-binding</keyword>
<dbReference type="SMART" id="SM00054">
    <property type="entry name" value="EFh"/>
    <property type="match status" value="4"/>
</dbReference>
<dbReference type="PROSITE" id="PS50222">
    <property type="entry name" value="EF_HAND_2"/>
    <property type="match status" value="3"/>
</dbReference>
<dbReference type="PANTHER" id="PTHR23048:SF46">
    <property type="entry name" value="TROPONIN C-LIKE ISOFORM X1"/>
    <property type="match status" value="1"/>
</dbReference>
<dbReference type="Proteomes" id="UP001158576">
    <property type="component" value="Chromosome XSR"/>
</dbReference>
<keyword evidence="3" id="KW-0106">Calcium</keyword>
<organism evidence="7 8">
    <name type="scientific">Oikopleura dioica</name>
    <name type="common">Tunicate</name>
    <dbReference type="NCBI Taxonomy" id="34765"/>
    <lineage>
        <taxon>Eukaryota</taxon>
        <taxon>Metazoa</taxon>
        <taxon>Chordata</taxon>
        <taxon>Tunicata</taxon>
        <taxon>Appendicularia</taxon>
        <taxon>Copelata</taxon>
        <taxon>Oikopleuridae</taxon>
        <taxon>Oikopleura</taxon>
    </lineage>
</organism>
<evidence type="ECO:0000256" key="3">
    <source>
        <dbReference type="ARBA" id="ARBA00022837"/>
    </source>
</evidence>
<evidence type="ECO:0000259" key="6">
    <source>
        <dbReference type="PROSITE" id="PS50222"/>
    </source>
</evidence>
<proteinExistence type="inferred from homology"/>
<dbReference type="Pfam" id="PF13499">
    <property type="entry name" value="EF-hand_7"/>
    <property type="match status" value="2"/>
</dbReference>
<reference evidence="7 8" key="1">
    <citation type="submission" date="2021-04" db="EMBL/GenBank/DDBJ databases">
        <authorList>
            <person name="Bliznina A."/>
        </authorList>
    </citation>
    <scope>NUCLEOTIDE SEQUENCE [LARGE SCALE GENOMIC DNA]</scope>
</reference>
<gene>
    <name evidence="7" type="ORF">OKIOD_LOCUS6416</name>
</gene>
<protein>
    <submittedName>
        <fullName evidence="7">Oidioi.mRNA.OKI2018_I69.XSR.g14858.t1.cds</fullName>
    </submittedName>
</protein>
<evidence type="ECO:0000256" key="5">
    <source>
        <dbReference type="ARBA" id="ARBA00038202"/>
    </source>
</evidence>
<keyword evidence="2" id="KW-0677">Repeat</keyword>
<feature type="domain" description="EF-hand" evidence="6">
    <location>
        <begin position="59"/>
        <end position="94"/>
    </location>
</feature>
<name>A0ABN7SB10_OIKDI</name>
<dbReference type="PROSITE" id="PS00018">
    <property type="entry name" value="EF_HAND_1"/>
    <property type="match status" value="2"/>
</dbReference>
<evidence type="ECO:0000313" key="7">
    <source>
        <dbReference type="EMBL" id="CAG5096944.1"/>
    </source>
</evidence>
<feature type="domain" description="EF-hand" evidence="6">
    <location>
        <begin position="23"/>
        <end position="58"/>
    </location>
</feature>
<dbReference type="SUPFAM" id="SSF47473">
    <property type="entry name" value="EF-hand"/>
    <property type="match status" value="1"/>
</dbReference>
<sequence length="166" mass="18357">MGERRGSIKMMTAEEARSALTPQQVDDFQSAFNIFDSDGGGEISTRELLKVFKMLGFTPTKDELDEIIEVVDQDGSGEIDFDEFLIMMVMQLKEESKSQDETVLKDAFRILDSDKDSYLSVAELGVALAGAASEEEIKELFDDANKKGDGKLDMDEFLAALQANGH</sequence>
<dbReference type="CDD" id="cd00051">
    <property type="entry name" value="EFh"/>
    <property type="match status" value="1"/>
</dbReference>
<evidence type="ECO:0000256" key="1">
    <source>
        <dbReference type="ARBA" id="ARBA00022723"/>
    </source>
</evidence>
<accession>A0ABN7SB10</accession>
<feature type="domain" description="EF-hand" evidence="6">
    <location>
        <begin position="132"/>
        <end position="166"/>
    </location>
</feature>
<keyword evidence="4" id="KW-0514">Muscle protein</keyword>
<dbReference type="InterPro" id="IPR002048">
    <property type="entry name" value="EF_hand_dom"/>
</dbReference>
<keyword evidence="8" id="KW-1185">Reference proteome</keyword>
<dbReference type="PANTHER" id="PTHR23048">
    <property type="entry name" value="MYOSIN LIGHT CHAIN 1, 3"/>
    <property type="match status" value="1"/>
</dbReference>
<evidence type="ECO:0000256" key="4">
    <source>
        <dbReference type="ARBA" id="ARBA00023179"/>
    </source>
</evidence>
<comment type="similarity">
    <text evidence="5">Belongs to the troponin C family.</text>
</comment>
<dbReference type="EMBL" id="OU015569">
    <property type="protein sequence ID" value="CAG5096944.1"/>
    <property type="molecule type" value="Genomic_DNA"/>
</dbReference>
<evidence type="ECO:0000256" key="2">
    <source>
        <dbReference type="ARBA" id="ARBA00022737"/>
    </source>
</evidence>
<dbReference type="InterPro" id="IPR018247">
    <property type="entry name" value="EF_Hand_1_Ca_BS"/>
</dbReference>
<dbReference type="InterPro" id="IPR050230">
    <property type="entry name" value="CALM/Myosin/TropC-like"/>
</dbReference>
<evidence type="ECO:0000313" key="8">
    <source>
        <dbReference type="Proteomes" id="UP001158576"/>
    </source>
</evidence>